<evidence type="ECO:0000313" key="2">
    <source>
        <dbReference type="EMBL" id="OIR13595.1"/>
    </source>
</evidence>
<dbReference type="PANTHER" id="PTHR34406">
    <property type="entry name" value="PROTEIN YCEI"/>
    <property type="match status" value="1"/>
</dbReference>
<reference evidence="2" key="1">
    <citation type="submission" date="2016-10" db="EMBL/GenBank/DDBJ databases">
        <title>Sequence of Gallionella enrichment culture.</title>
        <authorList>
            <person name="Poehlein A."/>
            <person name="Muehling M."/>
            <person name="Daniel R."/>
        </authorList>
    </citation>
    <scope>NUCLEOTIDE SEQUENCE</scope>
</reference>
<comment type="caution">
    <text evidence="2">The sequence shown here is derived from an EMBL/GenBank/DDBJ whole genome shotgun (WGS) entry which is preliminary data.</text>
</comment>
<dbReference type="SUPFAM" id="SSF101874">
    <property type="entry name" value="YceI-like"/>
    <property type="match status" value="1"/>
</dbReference>
<accession>A0A1J5T079</accession>
<organism evidence="2">
    <name type="scientific">mine drainage metagenome</name>
    <dbReference type="NCBI Taxonomy" id="410659"/>
    <lineage>
        <taxon>unclassified sequences</taxon>
        <taxon>metagenomes</taxon>
        <taxon>ecological metagenomes</taxon>
    </lineage>
</organism>
<dbReference type="Gene3D" id="2.40.128.110">
    <property type="entry name" value="Lipid/polyisoprenoid-binding, YceI-like"/>
    <property type="match status" value="1"/>
</dbReference>
<sequence length="186" mass="20077">MLTRPLAVLALILTVSSAAHAADLKSLSVDPAQSRIDVAVHATVDSFVGTLSHYKAAIAINPVDGRIGSASLSFAFSDLKTGKSDRDAKMLSWEQSTRYPDASFVLGSLKQTSEDEYRVTGTFTMHGVSRQITFPVSVTTDHKTYAVDGSAKLDTRDYGLPIIRVALFLKVDPVVVIHFHLQATAN</sequence>
<dbReference type="InterPro" id="IPR007372">
    <property type="entry name" value="Lipid/polyisoprenoid-bd_YceI"/>
</dbReference>
<proteinExistence type="predicted"/>
<dbReference type="EMBL" id="MLJW01000014">
    <property type="protein sequence ID" value="OIR13595.1"/>
    <property type="molecule type" value="Genomic_DNA"/>
</dbReference>
<protein>
    <submittedName>
        <fullName evidence="2">Protein YceI</fullName>
    </submittedName>
</protein>
<evidence type="ECO:0000259" key="1">
    <source>
        <dbReference type="SMART" id="SM00867"/>
    </source>
</evidence>
<dbReference type="Pfam" id="PF04264">
    <property type="entry name" value="YceI"/>
    <property type="match status" value="1"/>
</dbReference>
<dbReference type="InterPro" id="IPR036761">
    <property type="entry name" value="TTHA0802/YceI-like_sf"/>
</dbReference>
<name>A0A1J5T079_9ZZZZ</name>
<gene>
    <name evidence="2" type="primary">yceI_3</name>
    <name evidence="2" type="ORF">GALL_54140</name>
</gene>
<feature type="domain" description="Lipid/polyisoprenoid-binding YceI-like" evidence="1">
    <location>
        <begin position="26"/>
        <end position="184"/>
    </location>
</feature>
<dbReference type="SMART" id="SM00867">
    <property type="entry name" value="YceI"/>
    <property type="match status" value="1"/>
</dbReference>
<dbReference type="AlphaFoldDB" id="A0A1J5T079"/>
<dbReference type="PANTHER" id="PTHR34406:SF1">
    <property type="entry name" value="PROTEIN YCEI"/>
    <property type="match status" value="1"/>
</dbReference>